<dbReference type="AlphaFoldDB" id="A0A9D4M0H9"/>
<comment type="caution">
    <text evidence="1">The sequence shown here is derived from an EMBL/GenBank/DDBJ whole genome shotgun (WGS) entry which is preliminary data.</text>
</comment>
<keyword evidence="2" id="KW-1185">Reference proteome</keyword>
<evidence type="ECO:0000313" key="2">
    <source>
        <dbReference type="Proteomes" id="UP000828390"/>
    </source>
</evidence>
<proteinExistence type="predicted"/>
<name>A0A9D4M0H9_DREPO</name>
<gene>
    <name evidence="1" type="ORF">DPMN_030727</name>
</gene>
<dbReference type="Proteomes" id="UP000828390">
    <property type="component" value="Unassembled WGS sequence"/>
</dbReference>
<evidence type="ECO:0000313" key="1">
    <source>
        <dbReference type="EMBL" id="KAH3867595.1"/>
    </source>
</evidence>
<protein>
    <submittedName>
        <fullName evidence="1">Uncharacterized protein</fullName>
    </submittedName>
</protein>
<organism evidence="1 2">
    <name type="scientific">Dreissena polymorpha</name>
    <name type="common">Zebra mussel</name>
    <name type="synonym">Mytilus polymorpha</name>
    <dbReference type="NCBI Taxonomy" id="45954"/>
    <lineage>
        <taxon>Eukaryota</taxon>
        <taxon>Metazoa</taxon>
        <taxon>Spiralia</taxon>
        <taxon>Lophotrochozoa</taxon>
        <taxon>Mollusca</taxon>
        <taxon>Bivalvia</taxon>
        <taxon>Autobranchia</taxon>
        <taxon>Heteroconchia</taxon>
        <taxon>Euheterodonta</taxon>
        <taxon>Imparidentia</taxon>
        <taxon>Neoheterodontei</taxon>
        <taxon>Myida</taxon>
        <taxon>Dreissenoidea</taxon>
        <taxon>Dreissenidae</taxon>
        <taxon>Dreissena</taxon>
    </lineage>
</organism>
<reference evidence="1" key="1">
    <citation type="journal article" date="2019" name="bioRxiv">
        <title>The Genome of the Zebra Mussel, Dreissena polymorpha: A Resource for Invasive Species Research.</title>
        <authorList>
            <person name="McCartney M.A."/>
            <person name="Auch B."/>
            <person name="Kono T."/>
            <person name="Mallez S."/>
            <person name="Zhang Y."/>
            <person name="Obille A."/>
            <person name="Becker A."/>
            <person name="Abrahante J.E."/>
            <person name="Garbe J."/>
            <person name="Badalamenti J.P."/>
            <person name="Herman A."/>
            <person name="Mangelson H."/>
            <person name="Liachko I."/>
            <person name="Sullivan S."/>
            <person name="Sone E.D."/>
            <person name="Koren S."/>
            <person name="Silverstein K.A.T."/>
            <person name="Beckman K.B."/>
            <person name="Gohl D.M."/>
        </authorList>
    </citation>
    <scope>NUCLEOTIDE SEQUENCE</scope>
    <source>
        <strain evidence="1">Duluth1</strain>
        <tissue evidence="1">Whole animal</tissue>
    </source>
</reference>
<accession>A0A9D4M0H9</accession>
<sequence>MVTLTCNCGISTSFATNFISPRRRSYKNDDGTTNTTKKKIHLSNRHLLKKRINKVNYTHHLPITENQEDTIKAAECNFDNVTREYIQSEKVVQPYE</sequence>
<reference evidence="1" key="2">
    <citation type="submission" date="2020-11" db="EMBL/GenBank/DDBJ databases">
        <authorList>
            <person name="McCartney M.A."/>
            <person name="Auch B."/>
            <person name="Kono T."/>
            <person name="Mallez S."/>
            <person name="Becker A."/>
            <person name="Gohl D.M."/>
            <person name="Silverstein K.A.T."/>
            <person name="Koren S."/>
            <person name="Bechman K.B."/>
            <person name="Herman A."/>
            <person name="Abrahante J.E."/>
            <person name="Garbe J."/>
        </authorList>
    </citation>
    <scope>NUCLEOTIDE SEQUENCE</scope>
    <source>
        <strain evidence="1">Duluth1</strain>
        <tissue evidence="1">Whole animal</tissue>
    </source>
</reference>
<dbReference type="EMBL" id="JAIWYP010000002">
    <property type="protein sequence ID" value="KAH3867595.1"/>
    <property type="molecule type" value="Genomic_DNA"/>
</dbReference>